<comment type="similarity">
    <text evidence="9">Belongs to the Ca(2+):cation antiporter (CaCA) (TC 2.A.19) family. Cation/calcium exchanger (CCX) subfamily.</text>
</comment>
<reference evidence="13" key="2">
    <citation type="journal article" date="2022" name="Hortic Res">
        <title>The genome of Dioscorea zingiberensis sheds light on the biosynthesis, origin and evolution of the medicinally important diosgenin saponins.</title>
        <authorList>
            <person name="Li Y."/>
            <person name="Tan C."/>
            <person name="Li Z."/>
            <person name="Guo J."/>
            <person name="Li S."/>
            <person name="Chen X."/>
            <person name="Wang C."/>
            <person name="Dai X."/>
            <person name="Yang H."/>
            <person name="Song W."/>
            <person name="Hou L."/>
            <person name="Xu J."/>
            <person name="Tong Z."/>
            <person name="Xu A."/>
            <person name="Yuan X."/>
            <person name="Wang W."/>
            <person name="Yang Q."/>
            <person name="Chen L."/>
            <person name="Sun Z."/>
            <person name="Wang K."/>
            <person name="Pan B."/>
            <person name="Chen J."/>
            <person name="Bao Y."/>
            <person name="Liu F."/>
            <person name="Qi X."/>
            <person name="Gang D.R."/>
            <person name="Wen J."/>
            <person name="Li J."/>
        </authorList>
    </citation>
    <scope>NUCLEOTIDE SEQUENCE</scope>
    <source>
        <strain evidence="13">Dzin_1.0</strain>
    </source>
</reference>
<feature type="transmembrane region" description="Helical" evidence="10">
    <location>
        <begin position="211"/>
        <end position="233"/>
    </location>
</feature>
<dbReference type="InterPro" id="IPR004837">
    <property type="entry name" value="NaCa_Exmemb"/>
</dbReference>
<comment type="caution">
    <text evidence="13">The sequence shown here is derived from an EMBL/GenBank/DDBJ whole genome shotgun (WGS) entry which is preliminary data.</text>
</comment>
<evidence type="ECO:0000256" key="9">
    <source>
        <dbReference type="ARBA" id="ARBA00038187"/>
    </source>
</evidence>
<evidence type="ECO:0000259" key="12">
    <source>
        <dbReference type="Pfam" id="PF01699"/>
    </source>
</evidence>
<evidence type="ECO:0000313" key="13">
    <source>
        <dbReference type="EMBL" id="KAJ0982560.1"/>
    </source>
</evidence>
<feature type="transmembrane region" description="Helical" evidence="10">
    <location>
        <begin position="368"/>
        <end position="392"/>
    </location>
</feature>
<evidence type="ECO:0000256" key="5">
    <source>
        <dbReference type="ARBA" id="ARBA00022989"/>
    </source>
</evidence>
<comment type="subcellular location">
    <subcellularLocation>
        <location evidence="1">Membrane</location>
        <topology evidence="1">Multi-pass membrane protein</topology>
    </subcellularLocation>
</comment>
<feature type="transmembrane region" description="Helical" evidence="10">
    <location>
        <begin position="459"/>
        <end position="475"/>
    </location>
</feature>
<proteinExistence type="inferred from homology"/>
<feature type="transmembrane region" description="Helical" evidence="10">
    <location>
        <begin position="74"/>
        <end position="97"/>
    </location>
</feature>
<feature type="signal peptide" evidence="11">
    <location>
        <begin position="1"/>
        <end position="26"/>
    </location>
</feature>
<evidence type="ECO:0000256" key="6">
    <source>
        <dbReference type="ARBA" id="ARBA00023053"/>
    </source>
</evidence>
<dbReference type="EMBL" id="JAGGNH010000002">
    <property type="protein sequence ID" value="KAJ0982560.1"/>
    <property type="molecule type" value="Genomic_DNA"/>
</dbReference>
<name>A0A9D5HMR6_9LILI</name>
<evidence type="ECO:0000256" key="10">
    <source>
        <dbReference type="SAM" id="Phobius"/>
    </source>
</evidence>
<keyword evidence="7 10" id="KW-0472">Membrane</keyword>
<dbReference type="InterPro" id="IPR044880">
    <property type="entry name" value="NCX_ion-bd_dom_sf"/>
</dbReference>
<evidence type="ECO:0000313" key="14">
    <source>
        <dbReference type="Proteomes" id="UP001085076"/>
    </source>
</evidence>
<feature type="domain" description="Sodium/calcium exchanger membrane region" evidence="12">
    <location>
        <begin position="353"/>
        <end position="504"/>
    </location>
</feature>
<gene>
    <name evidence="13" type="ORF">J5N97_010815</name>
</gene>
<keyword evidence="8" id="KW-0739">Sodium transport</keyword>
<feature type="transmembrane region" description="Helical" evidence="10">
    <location>
        <begin position="344"/>
        <end position="362"/>
    </location>
</feature>
<keyword evidence="3" id="KW-0050">Antiport</keyword>
<feature type="transmembrane region" description="Helical" evidence="10">
    <location>
        <begin position="148"/>
        <end position="173"/>
    </location>
</feature>
<evidence type="ECO:0000256" key="3">
    <source>
        <dbReference type="ARBA" id="ARBA00022449"/>
    </source>
</evidence>
<evidence type="ECO:0000256" key="4">
    <source>
        <dbReference type="ARBA" id="ARBA00022692"/>
    </source>
</evidence>
<evidence type="ECO:0000256" key="2">
    <source>
        <dbReference type="ARBA" id="ARBA00022448"/>
    </source>
</evidence>
<feature type="chain" id="PRO_5039293465" description="Sodium/calcium exchanger membrane region domain-containing protein" evidence="11">
    <location>
        <begin position="27"/>
        <end position="511"/>
    </location>
</feature>
<reference evidence="13" key="1">
    <citation type="submission" date="2021-03" db="EMBL/GenBank/DDBJ databases">
        <authorList>
            <person name="Li Z."/>
            <person name="Yang C."/>
        </authorList>
    </citation>
    <scope>NUCLEOTIDE SEQUENCE</scope>
    <source>
        <strain evidence="13">Dzin_1.0</strain>
        <tissue evidence="13">Leaf</tissue>
    </source>
</reference>
<dbReference type="AlphaFoldDB" id="A0A9D5HMR6"/>
<organism evidence="13 14">
    <name type="scientific">Dioscorea zingiberensis</name>
    <dbReference type="NCBI Taxonomy" id="325984"/>
    <lineage>
        <taxon>Eukaryota</taxon>
        <taxon>Viridiplantae</taxon>
        <taxon>Streptophyta</taxon>
        <taxon>Embryophyta</taxon>
        <taxon>Tracheophyta</taxon>
        <taxon>Spermatophyta</taxon>
        <taxon>Magnoliopsida</taxon>
        <taxon>Liliopsida</taxon>
        <taxon>Dioscoreales</taxon>
        <taxon>Dioscoreaceae</taxon>
        <taxon>Dioscorea</taxon>
    </lineage>
</organism>
<dbReference type="Pfam" id="PF01699">
    <property type="entry name" value="Na_Ca_ex"/>
    <property type="match status" value="2"/>
</dbReference>
<accession>A0A9D5HMR6</accession>
<evidence type="ECO:0000256" key="8">
    <source>
        <dbReference type="ARBA" id="ARBA00023201"/>
    </source>
</evidence>
<keyword evidence="5 10" id="KW-1133">Transmembrane helix</keyword>
<dbReference type="GO" id="GO:0016020">
    <property type="term" value="C:membrane"/>
    <property type="evidence" value="ECO:0007669"/>
    <property type="project" value="UniProtKB-SubCell"/>
</dbReference>
<evidence type="ECO:0000256" key="7">
    <source>
        <dbReference type="ARBA" id="ARBA00023136"/>
    </source>
</evidence>
<dbReference type="OrthoDB" id="407410at2759"/>
<dbReference type="Gene3D" id="1.20.1420.30">
    <property type="entry name" value="NCX, central ion-binding region"/>
    <property type="match status" value="2"/>
</dbReference>
<feature type="transmembrane region" description="Helical" evidence="10">
    <location>
        <begin position="292"/>
        <end position="308"/>
    </location>
</feature>
<feature type="transmembrane region" description="Helical" evidence="10">
    <location>
        <begin position="185"/>
        <end position="205"/>
    </location>
</feature>
<feature type="domain" description="Sodium/calcium exchanger membrane region" evidence="12">
    <location>
        <begin position="81"/>
        <end position="227"/>
    </location>
</feature>
<keyword evidence="8" id="KW-0406">Ion transport</keyword>
<feature type="transmembrane region" description="Helical" evidence="10">
    <location>
        <begin position="314"/>
        <end position="332"/>
    </location>
</feature>
<keyword evidence="6" id="KW-0915">Sodium</keyword>
<dbReference type="Proteomes" id="UP001085076">
    <property type="component" value="Miscellaneous, Linkage group lg02"/>
</dbReference>
<evidence type="ECO:0000256" key="1">
    <source>
        <dbReference type="ARBA" id="ARBA00004141"/>
    </source>
</evidence>
<dbReference type="GO" id="GO:0006814">
    <property type="term" value="P:sodium ion transport"/>
    <property type="evidence" value="ECO:0007669"/>
    <property type="project" value="UniProtKB-KW"/>
</dbReference>
<dbReference type="PANTHER" id="PTHR12266:SF36">
    <property type="entry name" value="OS10G0436900 PROTEIN"/>
    <property type="match status" value="1"/>
</dbReference>
<dbReference type="InterPro" id="IPR051359">
    <property type="entry name" value="CaCA_antiporter"/>
</dbReference>
<dbReference type="GO" id="GO:0015297">
    <property type="term" value="F:antiporter activity"/>
    <property type="evidence" value="ECO:0007669"/>
    <property type="project" value="UniProtKB-KW"/>
</dbReference>
<dbReference type="GO" id="GO:0008324">
    <property type="term" value="F:monoatomic cation transmembrane transporter activity"/>
    <property type="evidence" value="ECO:0007669"/>
    <property type="project" value="TreeGrafter"/>
</dbReference>
<keyword evidence="14" id="KW-1185">Reference proteome</keyword>
<evidence type="ECO:0000256" key="11">
    <source>
        <dbReference type="SAM" id="SignalP"/>
    </source>
</evidence>
<keyword evidence="4 10" id="KW-0812">Transmembrane</keyword>
<feature type="transmembrane region" description="Helical" evidence="10">
    <location>
        <begin position="109"/>
        <end position="128"/>
    </location>
</feature>
<dbReference type="PANTHER" id="PTHR12266">
    <property type="entry name" value="NA+/CA2+ K+ INDEPENDENT EXCHANGER"/>
    <property type="match status" value="1"/>
</dbReference>
<keyword evidence="2" id="KW-0813">Transport</keyword>
<keyword evidence="11" id="KW-0732">Signal</keyword>
<feature type="transmembrane region" description="Helical" evidence="10">
    <location>
        <begin position="487"/>
        <end position="505"/>
    </location>
</feature>
<sequence>MALPLLLLNISFLLLLSLFFLSSNHLLPINGCQDYLSSRRCSSNNHKAATPCVPQGYIDYLFFFCSLSKILHPYLVYLLLSLWLLVLFYLLGNTASLYFCSSLEGLSKLLRLSPTIAGVTLLSLGNGASDVFSSIVSFSGSGAEEVGLSSVIGGSFFVSSVVVGVISISINASEAHTIFIEKPGFFRNIAFLLTTSLALVFILFIGEITVWGSLCFVSLYLIYVLLVSTAHCCKTKTSEDLIEPLIDLEQARHESSTHQKLHWFVSVLEMPLYLPRRLTIPDVSEERWSKPMAVASVFFSPLLIAALWNTEERLTIFMFGGLVGLLLGITVVETTESSSPPNKCLFLWLSAEFLMSVIWTYMTSRELVSLLVSVGYVLGISPSVLGVTVLAWGNSAGDLMANVAMAVSVNGGQDGAQVAIAGCYAGPVFNILVGLGLSFLLSSMAVYPSPFVLPQSSSLLETLGFLIGGLLWALVMLPSRGMKLDRVLGFGLLAIYLCFVCVRISECIGFL</sequence>
<protein>
    <recommendedName>
        <fullName evidence="12">Sodium/calcium exchanger membrane region domain-containing protein</fullName>
    </recommendedName>
</protein>